<sequence>MGTNFCRFELFLHLFCTVGYLKITQNSLDCGINLMPADMVVCRLSFIRTLGLGKLAL</sequence>
<gene>
    <name evidence="2" type="ORF">KC19_3G037000</name>
</gene>
<name>A0A8T0II54_CERPU</name>
<dbReference type="EMBL" id="CM026423">
    <property type="protein sequence ID" value="KAG0582143.1"/>
    <property type="molecule type" value="Genomic_DNA"/>
</dbReference>
<dbReference type="Proteomes" id="UP000822688">
    <property type="component" value="Chromosome 3"/>
</dbReference>
<reference evidence="2" key="1">
    <citation type="submission" date="2020-06" db="EMBL/GenBank/DDBJ databases">
        <title>WGS assembly of Ceratodon purpureus strain R40.</title>
        <authorList>
            <person name="Carey S.B."/>
            <person name="Jenkins J."/>
            <person name="Shu S."/>
            <person name="Lovell J.T."/>
            <person name="Sreedasyam A."/>
            <person name="Maumus F."/>
            <person name="Tiley G.P."/>
            <person name="Fernandez-Pozo N."/>
            <person name="Barry K."/>
            <person name="Chen C."/>
            <person name="Wang M."/>
            <person name="Lipzen A."/>
            <person name="Daum C."/>
            <person name="Saski C.A."/>
            <person name="Payton A.C."/>
            <person name="Mcbreen J.C."/>
            <person name="Conrad R.E."/>
            <person name="Kollar L.M."/>
            <person name="Olsson S."/>
            <person name="Huttunen S."/>
            <person name="Landis J.B."/>
            <person name="Wickett N.J."/>
            <person name="Johnson M.G."/>
            <person name="Rensing S.A."/>
            <person name="Grimwood J."/>
            <person name="Schmutz J."/>
            <person name="Mcdaniel S.F."/>
        </authorList>
    </citation>
    <scope>NUCLEOTIDE SEQUENCE</scope>
    <source>
        <strain evidence="2">R40</strain>
    </source>
</reference>
<evidence type="ECO:0000256" key="1">
    <source>
        <dbReference type="SAM" id="SignalP"/>
    </source>
</evidence>
<comment type="caution">
    <text evidence="2">The sequence shown here is derived from an EMBL/GenBank/DDBJ whole genome shotgun (WGS) entry which is preliminary data.</text>
</comment>
<keyword evidence="3" id="KW-1185">Reference proteome</keyword>
<proteinExistence type="predicted"/>
<feature type="chain" id="PRO_5035823053" evidence="1">
    <location>
        <begin position="22"/>
        <end position="57"/>
    </location>
</feature>
<organism evidence="2 3">
    <name type="scientific">Ceratodon purpureus</name>
    <name type="common">Fire moss</name>
    <name type="synonym">Dicranum purpureum</name>
    <dbReference type="NCBI Taxonomy" id="3225"/>
    <lineage>
        <taxon>Eukaryota</taxon>
        <taxon>Viridiplantae</taxon>
        <taxon>Streptophyta</taxon>
        <taxon>Embryophyta</taxon>
        <taxon>Bryophyta</taxon>
        <taxon>Bryophytina</taxon>
        <taxon>Bryopsida</taxon>
        <taxon>Dicranidae</taxon>
        <taxon>Pseudoditrichales</taxon>
        <taxon>Ditrichaceae</taxon>
        <taxon>Ceratodon</taxon>
    </lineage>
</organism>
<dbReference type="AlphaFoldDB" id="A0A8T0II54"/>
<accession>A0A8T0II54</accession>
<protein>
    <submittedName>
        <fullName evidence="2">Uncharacterized protein</fullName>
    </submittedName>
</protein>
<evidence type="ECO:0000313" key="2">
    <source>
        <dbReference type="EMBL" id="KAG0582143.1"/>
    </source>
</evidence>
<evidence type="ECO:0000313" key="3">
    <source>
        <dbReference type="Proteomes" id="UP000822688"/>
    </source>
</evidence>
<keyword evidence="1" id="KW-0732">Signal</keyword>
<feature type="signal peptide" evidence="1">
    <location>
        <begin position="1"/>
        <end position="21"/>
    </location>
</feature>